<gene>
    <name evidence="1" type="ordered locus">Os12g0219300</name>
    <name evidence="1" type="ORF">OSNPB_120219300</name>
</gene>
<reference evidence="1 2" key="2">
    <citation type="journal article" date="2013" name="Plant Cell Physiol.">
        <title>Rice Annotation Project Database (RAP-DB): an integrative and interactive database for rice genomics.</title>
        <authorList>
            <person name="Sakai H."/>
            <person name="Lee S.S."/>
            <person name="Tanaka T."/>
            <person name="Numa H."/>
            <person name="Kim J."/>
            <person name="Kawahara Y."/>
            <person name="Wakimoto H."/>
            <person name="Yang C.C."/>
            <person name="Iwamoto M."/>
            <person name="Abe T."/>
            <person name="Yamada Y."/>
            <person name="Muto A."/>
            <person name="Inokuchi H."/>
            <person name="Ikemura T."/>
            <person name="Matsumoto T."/>
            <person name="Sasaki T."/>
            <person name="Itoh T."/>
        </authorList>
    </citation>
    <scope>NUCLEOTIDE SEQUENCE [LARGE SCALE GENOMIC DNA]</scope>
    <source>
        <strain evidence="2">cv. Nipponbare</strain>
    </source>
</reference>
<name>A0A0P0Y874_ORYSJ</name>
<organism evidence="1 2">
    <name type="scientific">Oryza sativa subsp. japonica</name>
    <name type="common">Rice</name>
    <dbReference type="NCBI Taxonomy" id="39947"/>
    <lineage>
        <taxon>Eukaryota</taxon>
        <taxon>Viridiplantae</taxon>
        <taxon>Streptophyta</taxon>
        <taxon>Embryophyta</taxon>
        <taxon>Tracheophyta</taxon>
        <taxon>Spermatophyta</taxon>
        <taxon>Magnoliopsida</taxon>
        <taxon>Liliopsida</taxon>
        <taxon>Poales</taxon>
        <taxon>Poaceae</taxon>
        <taxon>BOP clade</taxon>
        <taxon>Oryzoideae</taxon>
        <taxon>Oryzeae</taxon>
        <taxon>Oryzinae</taxon>
        <taxon>Oryza</taxon>
        <taxon>Oryza sativa</taxon>
    </lineage>
</organism>
<dbReference type="EMBL" id="AP014968">
    <property type="protein sequence ID" value="BAT16365.1"/>
    <property type="molecule type" value="Genomic_DNA"/>
</dbReference>
<accession>A0A0P0Y874</accession>
<keyword evidence="2" id="KW-1185">Reference proteome</keyword>
<dbReference type="AlphaFoldDB" id="A0A0P0Y874"/>
<evidence type="ECO:0000313" key="1">
    <source>
        <dbReference type="EMBL" id="BAT16365.1"/>
    </source>
</evidence>
<proteinExistence type="predicted"/>
<evidence type="ECO:0000313" key="2">
    <source>
        <dbReference type="Proteomes" id="UP000059680"/>
    </source>
</evidence>
<reference evidence="2" key="1">
    <citation type="journal article" date="2005" name="Nature">
        <title>The map-based sequence of the rice genome.</title>
        <authorList>
            <consortium name="International rice genome sequencing project (IRGSP)"/>
            <person name="Matsumoto T."/>
            <person name="Wu J."/>
            <person name="Kanamori H."/>
            <person name="Katayose Y."/>
            <person name="Fujisawa M."/>
            <person name="Namiki N."/>
            <person name="Mizuno H."/>
            <person name="Yamamoto K."/>
            <person name="Antonio B.A."/>
            <person name="Baba T."/>
            <person name="Sakata K."/>
            <person name="Nagamura Y."/>
            <person name="Aoki H."/>
            <person name="Arikawa K."/>
            <person name="Arita K."/>
            <person name="Bito T."/>
            <person name="Chiden Y."/>
            <person name="Fujitsuka N."/>
            <person name="Fukunaka R."/>
            <person name="Hamada M."/>
            <person name="Harada C."/>
            <person name="Hayashi A."/>
            <person name="Hijishita S."/>
            <person name="Honda M."/>
            <person name="Hosokawa S."/>
            <person name="Ichikawa Y."/>
            <person name="Idonuma A."/>
            <person name="Iijima M."/>
            <person name="Ikeda M."/>
            <person name="Ikeno M."/>
            <person name="Ito K."/>
            <person name="Ito S."/>
            <person name="Ito T."/>
            <person name="Ito Y."/>
            <person name="Ito Y."/>
            <person name="Iwabuchi A."/>
            <person name="Kamiya K."/>
            <person name="Karasawa W."/>
            <person name="Kurita K."/>
            <person name="Katagiri S."/>
            <person name="Kikuta A."/>
            <person name="Kobayashi H."/>
            <person name="Kobayashi N."/>
            <person name="Machita K."/>
            <person name="Maehara T."/>
            <person name="Masukawa M."/>
            <person name="Mizubayashi T."/>
            <person name="Mukai Y."/>
            <person name="Nagasaki H."/>
            <person name="Nagata Y."/>
            <person name="Naito S."/>
            <person name="Nakashima M."/>
            <person name="Nakama Y."/>
            <person name="Nakamichi Y."/>
            <person name="Nakamura M."/>
            <person name="Meguro A."/>
            <person name="Negishi M."/>
            <person name="Ohta I."/>
            <person name="Ohta T."/>
            <person name="Okamoto M."/>
            <person name="Ono N."/>
            <person name="Saji S."/>
            <person name="Sakaguchi M."/>
            <person name="Sakai K."/>
            <person name="Shibata M."/>
            <person name="Shimokawa T."/>
            <person name="Song J."/>
            <person name="Takazaki Y."/>
            <person name="Terasawa K."/>
            <person name="Tsugane M."/>
            <person name="Tsuji K."/>
            <person name="Ueda S."/>
            <person name="Waki K."/>
            <person name="Yamagata H."/>
            <person name="Yamamoto M."/>
            <person name="Yamamoto S."/>
            <person name="Yamane H."/>
            <person name="Yoshiki S."/>
            <person name="Yoshihara R."/>
            <person name="Yukawa K."/>
            <person name="Zhong H."/>
            <person name="Yano M."/>
            <person name="Yuan Q."/>
            <person name="Ouyang S."/>
            <person name="Liu J."/>
            <person name="Jones K.M."/>
            <person name="Gansberger K."/>
            <person name="Moffat K."/>
            <person name="Hill J."/>
            <person name="Bera J."/>
            <person name="Fadrosh D."/>
            <person name="Jin S."/>
            <person name="Johri S."/>
            <person name="Kim M."/>
            <person name="Overton L."/>
            <person name="Reardon M."/>
            <person name="Tsitrin T."/>
            <person name="Vuong H."/>
            <person name="Weaver B."/>
            <person name="Ciecko A."/>
            <person name="Tallon L."/>
            <person name="Jackson J."/>
            <person name="Pai G."/>
            <person name="Aken S.V."/>
            <person name="Utterback T."/>
            <person name="Reidmuller S."/>
            <person name="Feldblyum T."/>
            <person name="Hsiao J."/>
            <person name="Zismann V."/>
            <person name="Iobst S."/>
            <person name="de Vazeille A.R."/>
            <person name="Buell C.R."/>
            <person name="Ying K."/>
            <person name="Li Y."/>
            <person name="Lu T."/>
            <person name="Huang Y."/>
            <person name="Zhao Q."/>
            <person name="Feng Q."/>
            <person name="Zhang L."/>
            <person name="Zhu J."/>
            <person name="Weng Q."/>
            <person name="Mu J."/>
            <person name="Lu Y."/>
            <person name="Fan D."/>
            <person name="Liu Y."/>
            <person name="Guan J."/>
            <person name="Zhang Y."/>
            <person name="Yu S."/>
            <person name="Liu X."/>
            <person name="Zhang Y."/>
            <person name="Hong G."/>
            <person name="Han B."/>
            <person name="Choisne N."/>
            <person name="Demange N."/>
            <person name="Orjeda G."/>
            <person name="Samain S."/>
            <person name="Cattolico L."/>
            <person name="Pelletier E."/>
            <person name="Couloux A."/>
            <person name="Segurens B."/>
            <person name="Wincker P."/>
            <person name="D'Hont A."/>
            <person name="Scarpelli C."/>
            <person name="Weissenbach J."/>
            <person name="Salanoubat M."/>
            <person name="Quetier F."/>
            <person name="Yu Y."/>
            <person name="Kim H.R."/>
            <person name="Rambo T."/>
            <person name="Currie J."/>
            <person name="Collura K."/>
            <person name="Luo M."/>
            <person name="Yang T."/>
            <person name="Ammiraju J.S.S."/>
            <person name="Engler F."/>
            <person name="Soderlund C."/>
            <person name="Wing R.A."/>
            <person name="Palmer L.E."/>
            <person name="de la Bastide M."/>
            <person name="Spiegel L."/>
            <person name="Nascimento L."/>
            <person name="Zutavern T."/>
            <person name="O'Shaughnessy A."/>
            <person name="Dike S."/>
            <person name="Dedhia N."/>
            <person name="Preston R."/>
            <person name="Balija V."/>
            <person name="McCombie W.R."/>
            <person name="Chow T."/>
            <person name="Chen H."/>
            <person name="Chung M."/>
            <person name="Chen C."/>
            <person name="Shaw J."/>
            <person name="Wu H."/>
            <person name="Hsiao K."/>
            <person name="Chao Y."/>
            <person name="Chu M."/>
            <person name="Cheng C."/>
            <person name="Hour A."/>
            <person name="Lee P."/>
            <person name="Lin S."/>
            <person name="Lin Y."/>
            <person name="Liou J."/>
            <person name="Liu S."/>
            <person name="Hsing Y."/>
            <person name="Raghuvanshi S."/>
            <person name="Mohanty A."/>
            <person name="Bharti A.K."/>
            <person name="Gaur A."/>
            <person name="Gupta V."/>
            <person name="Kumar D."/>
            <person name="Ravi V."/>
            <person name="Vij S."/>
            <person name="Kapur A."/>
            <person name="Khurana P."/>
            <person name="Khurana P."/>
            <person name="Khurana J.P."/>
            <person name="Tyagi A.K."/>
            <person name="Gaikwad K."/>
            <person name="Singh A."/>
            <person name="Dalal V."/>
            <person name="Srivastava S."/>
            <person name="Dixit A."/>
            <person name="Pal A.K."/>
            <person name="Ghazi I.A."/>
            <person name="Yadav M."/>
            <person name="Pandit A."/>
            <person name="Bhargava A."/>
            <person name="Sureshbabu K."/>
            <person name="Batra K."/>
            <person name="Sharma T.R."/>
            <person name="Mohapatra T."/>
            <person name="Singh N.K."/>
            <person name="Messing J."/>
            <person name="Nelson A.B."/>
            <person name="Fuks G."/>
            <person name="Kavchok S."/>
            <person name="Keizer G."/>
            <person name="Linton E."/>
            <person name="Llaca V."/>
            <person name="Song R."/>
            <person name="Tanyolac B."/>
            <person name="Young S."/>
            <person name="Ho-Il K."/>
            <person name="Hahn J.H."/>
            <person name="Sangsakoo G."/>
            <person name="Vanavichit A."/>
            <person name="de Mattos Luiz.A.T."/>
            <person name="Zimmer P.D."/>
            <person name="Malone G."/>
            <person name="Dellagostin O."/>
            <person name="de Oliveira A.C."/>
            <person name="Bevan M."/>
            <person name="Bancroft I."/>
            <person name="Minx P."/>
            <person name="Cordum H."/>
            <person name="Wilson R."/>
            <person name="Cheng Z."/>
            <person name="Jin W."/>
            <person name="Jiang J."/>
            <person name="Leong S.A."/>
            <person name="Iwama H."/>
            <person name="Gojobori T."/>
            <person name="Itoh T."/>
            <person name="Niimura Y."/>
            <person name="Fujii Y."/>
            <person name="Habara T."/>
            <person name="Sakai H."/>
            <person name="Sato Y."/>
            <person name="Wilson G."/>
            <person name="Kumar K."/>
            <person name="McCouch S."/>
            <person name="Juretic N."/>
            <person name="Hoen D."/>
            <person name="Wright S."/>
            <person name="Bruskiewich R."/>
            <person name="Bureau T."/>
            <person name="Miyao A."/>
            <person name="Hirochika H."/>
            <person name="Nishikawa T."/>
            <person name="Kadowaki K."/>
            <person name="Sugiura M."/>
            <person name="Burr B."/>
            <person name="Sasaki T."/>
        </authorList>
    </citation>
    <scope>NUCLEOTIDE SEQUENCE [LARGE SCALE GENOMIC DNA]</scope>
    <source>
        <strain evidence="2">cv. Nipponbare</strain>
    </source>
</reference>
<dbReference type="InParanoid" id="A0A0P0Y874"/>
<protein>
    <submittedName>
        <fullName evidence="1">Os12g0219300 protein</fullName>
    </submittedName>
</protein>
<reference evidence="1 2" key="3">
    <citation type="journal article" date="2013" name="Rice">
        <title>Improvement of the Oryza sativa Nipponbare reference genome using next generation sequence and optical map data.</title>
        <authorList>
            <person name="Kawahara Y."/>
            <person name="de la Bastide M."/>
            <person name="Hamilton J.P."/>
            <person name="Kanamori H."/>
            <person name="McCombie W.R."/>
            <person name="Ouyang S."/>
            <person name="Schwartz D.C."/>
            <person name="Tanaka T."/>
            <person name="Wu J."/>
            <person name="Zhou S."/>
            <person name="Childs K.L."/>
            <person name="Davidson R.M."/>
            <person name="Lin H."/>
            <person name="Quesada-Ocampo L."/>
            <person name="Vaillancourt B."/>
            <person name="Sakai H."/>
            <person name="Lee S.S."/>
            <person name="Kim J."/>
            <person name="Numa H."/>
            <person name="Itoh T."/>
            <person name="Buell C.R."/>
            <person name="Matsumoto T."/>
        </authorList>
    </citation>
    <scope>NUCLEOTIDE SEQUENCE [LARGE SCALE GENOMIC DNA]</scope>
    <source>
        <strain evidence="2">cv. Nipponbare</strain>
    </source>
</reference>
<sequence>MPVPPTDGRYSTPPVRHDLAPRHVIRHADFGVGGAVTSCRRRGMETASFRAVAQAIVVIRSAAARTSAAARVVIGLFDIYVHRSDRPLGNSLRWSLFCYL</sequence>
<dbReference type="Proteomes" id="UP000059680">
    <property type="component" value="Chromosome 12"/>
</dbReference>
<dbReference type="PaxDb" id="39947-A0A0P0Y874"/>